<dbReference type="EMBL" id="CP002582">
    <property type="protein sequence ID" value="ADZ82677.1"/>
    <property type="molecule type" value="Genomic_DNA"/>
</dbReference>
<evidence type="ECO:0000313" key="6">
    <source>
        <dbReference type="Proteomes" id="UP000008467"/>
    </source>
</evidence>
<keyword evidence="2" id="KW-0233">DNA recombination</keyword>
<dbReference type="HOGENOM" id="CLU_078758_6_1_9"/>
<dbReference type="RefSeq" id="WP_013655978.1">
    <property type="nucleotide sequence ID" value="NC_015275.1"/>
</dbReference>
<dbReference type="GO" id="GO:0006281">
    <property type="term" value="P:DNA repair"/>
    <property type="evidence" value="ECO:0007669"/>
    <property type="project" value="UniProtKB-UniRule"/>
</dbReference>
<comment type="subunit">
    <text evidence="2">Homotetramer.</text>
</comment>
<dbReference type="CDD" id="cd04496">
    <property type="entry name" value="SSB_OBF"/>
    <property type="match status" value="1"/>
</dbReference>
<accession>F2JQT2</accession>
<dbReference type="GO" id="GO:0006310">
    <property type="term" value="P:DNA recombination"/>
    <property type="evidence" value="ECO:0007669"/>
    <property type="project" value="UniProtKB-UniRule"/>
</dbReference>
<sequence>MNNVVLKGRLTKDVELRYTQASEPKAYCMFGLAVNRMKQGECDFINCKAWGKTAEFIGQYFKKGQEILLQGRIEVSTQDTDGVKKTFTNVVAERVEFCGSKGDNQASNTDGSAGFTPTNFDEDDDLPF</sequence>
<dbReference type="InterPro" id="IPR000424">
    <property type="entry name" value="Primosome_PriB/ssb"/>
</dbReference>
<comment type="function">
    <text evidence="2">Plays an important role in DNA replication, recombination and repair. Binds to ssDNA and to an array of partner proteins to recruit them to their sites of action during DNA metabolism.</text>
</comment>
<evidence type="ECO:0000256" key="1">
    <source>
        <dbReference type="ARBA" id="ARBA00023125"/>
    </source>
</evidence>
<dbReference type="Pfam" id="PF00436">
    <property type="entry name" value="SSB"/>
    <property type="match status" value="1"/>
</dbReference>
<dbReference type="NCBIfam" id="TIGR00621">
    <property type="entry name" value="ssb"/>
    <property type="match status" value="1"/>
</dbReference>
<gene>
    <name evidence="5" type="ordered locus">Clole_0945</name>
</gene>
<reference evidence="5 6" key="1">
    <citation type="journal article" date="2011" name="J. Bacteriol.">
        <title>Complete genome sequence of the cellulose-degrading bacterium Cellulosilyticum lentocellum.</title>
        <authorList>
            <consortium name="US DOE Joint Genome Institute"/>
            <person name="Miller D.A."/>
            <person name="Suen G."/>
            <person name="Bruce D."/>
            <person name="Copeland A."/>
            <person name="Cheng J.F."/>
            <person name="Detter C."/>
            <person name="Goodwin L.A."/>
            <person name="Han C.S."/>
            <person name="Hauser L.J."/>
            <person name="Land M.L."/>
            <person name="Lapidus A."/>
            <person name="Lucas S."/>
            <person name="Meincke L."/>
            <person name="Pitluck S."/>
            <person name="Tapia R."/>
            <person name="Teshima H."/>
            <person name="Woyke T."/>
            <person name="Fox B.G."/>
            <person name="Angert E.R."/>
            <person name="Currie C.R."/>
        </authorList>
    </citation>
    <scope>NUCLEOTIDE SEQUENCE [LARGE SCALE GENOMIC DNA]</scope>
    <source>
        <strain evidence="6">ATCC 49066 / DSM 5427 / NCIMB 11756 / RHM5</strain>
    </source>
</reference>
<dbReference type="GO" id="GO:0003697">
    <property type="term" value="F:single-stranded DNA binding"/>
    <property type="evidence" value="ECO:0007669"/>
    <property type="project" value="UniProtKB-UniRule"/>
</dbReference>
<dbReference type="Gene3D" id="2.40.50.140">
    <property type="entry name" value="Nucleic acid-binding proteins"/>
    <property type="match status" value="1"/>
</dbReference>
<dbReference type="eggNOG" id="COG0629">
    <property type="taxonomic scope" value="Bacteria"/>
</dbReference>
<evidence type="ECO:0000256" key="2">
    <source>
        <dbReference type="HAMAP-Rule" id="MF_00984"/>
    </source>
</evidence>
<dbReference type="SUPFAM" id="SSF50249">
    <property type="entry name" value="Nucleic acid-binding proteins"/>
    <property type="match status" value="1"/>
</dbReference>
<dbReference type="STRING" id="642492.Clole_0945"/>
<keyword evidence="1 2" id="KW-0238">DNA-binding</keyword>
<dbReference type="HAMAP" id="MF_00984">
    <property type="entry name" value="SSB"/>
    <property type="match status" value="1"/>
</dbReference>
<keyword evidence="2" id="KW-0227">DNA damage</keyword>
<organism evidence="5 6">
    <name type="scientific">Cellulosilyticum lentocellum (strain ATCC 49066 / DSM 5427 / NCIMB 11756 / RHM5)</name>
    <name type="common">Clostridium lentocellum</name>
    <dbReference type="NCBI Taxonomy" id="642492"/>
    <lineage>
        <taxon>Bacteria</taxon>
        <taxon>Bacillati</taxon>
        <taxon>Bacillota</taxon>
        <taxon>Clostridia</taxon>
        <taxon>Lachnospirales</taxon>
        <taxon>Cellulosilyticaceae</taxon>
        <taxon>Cellulosilyticum</taxon>
    </lineage>
</organism>
<dbReference type="PROSITE" id="PS50935">
    <property type="entry name" value="SSB"/>
    <property type="match status" value="1"/>
</dbReference>
<name>F2JQT2_CELLD</name>
<proteinExistence type="inferred from homology"/>
<dbReference type="InterPro" id="IPR012340">
    <property type="entry name" value="NA-bd_OB-fold"/>
</dbReference>
<feature type="compositionally biased region" description="Polar residues" evidence="4">
    <location>
        <begin position="102"/>
        <end position="119"/>
    </location>
</feature>
<keyword evidence="6" id="KW-1185">Reference proteome</keyword>
<dbReference type="InterPro" id="IPR011344">
    <property type="entry name" value="ssDNA-bd"/>
</dbReference>
<dbReference type="Proteomes" id="UP000008467">
    <property type="component" value="Chromosome"/>
</dbReference>
<dbReference type="GO" id="GO:0006260">
    <property type="term" value="P:DNA replication"/>
    <property type="evidence" value="ECO:0007669"/>
    <property type="project" value="UniProtKB-UniRule"/>
</dbReference>
<feature type="short sequence motif" description="Important for interaction with partner proteins" evidence="2">
    <location>
        <begin position="123"/>
        <end position="128"/>
    </location>
</feature>
<keyword evidence="2" id="KW-0235">DNA replication</keyword>
<feature type="region of interest" description="Disordered" evidence="4">
    <location>
        <begin position="100"/>
        <end position="128"/>
    </location>
</feature>
<dbReference type="PIRSF" id="PIRSF002070">
    <property type="entry name" value="SSB"/>
    <property type="match status" value="1"/>
</dbReference>
<comment type="caution">
    <text evidence="2">Lacks conserved residue(s) required for the propagation of feature annotation.</text>
</comment>
<dbReference type="KEGG" id="cle:Clole_0945"/>
<keyword evidence="2" id="KW-0234">DNA repair</keyword>
<dbReference type="AlphaFoldDB" id="F2JQT2"/>
<evidence type="ECO:0000256" key="3">
    <source>
        <dbReference type="PIRNR" id="PIRNR002070"/>
    </source>
</evidence>
<evidence type="ECO:0000313" key="5">
    <source>
        <dbReference type="EMBL" id="ADZ82677.1"/>
    </source>
</evidence>
<protein>
    <recommendedName>
        <fullName evidence="2 3">Single-stranded DNA-binding protein</fullName>
        <shortName evidence="2">SSB</shortName>
    </recommendedName>
</protein>
<evidence type="ECO:0000256" key="4">
    <source>
        <dbReference type="SAM" id="MobiDB-lite"/>
    </source>
</evidence>